<evidence type="ECO:0000313" key="1">
    <source>
        <dbReference type="Proteomes" id="UP000887561"/>
    </source>
</evidence>
<reference evidence="2" key="1">
    <citation type="submission" date="2022-11" db="UniProtKB">
        <authorList>
            <consortium name="WormBaseParasite"/>
        </authorList>
    </citation>
    <scope>IDENTIFICATION</scope>
</reference>
<evidence type="ECO:0000313" key="2">
    <source>
        <dbReference type="WBParaSite" id="scaffold89_cov211.g202"/>
    </source>
</evidence>
<organism evidence="1 2">
    <name type="scientific">Meloidogyne javanica</name>
    <name type="common">Root-knot nematode worm</name>
    <dbReference type="NCBI Taxonomy" id="6303"/>
    <lineage>
        <taxon>Eukaryota</taxon>
        <taxon>Metazoa</taxon>
        <taxon>Ecdysozoa</taxon>
        <taxon>Nematoda</taxon>
        <taxon>Chromadorea</taxon>
        <taxon>Rhabditida</taxon>
        <taxon>Tylenchina</taxon>
        <taxon>Tylenchomorpha</taxon>
        <taxon>Tylenchoidea</taxon>
        <taxon>Meloidogynidae</taxon>
        <taxon>Meloidogyninae</taxon>
        <taxon>Meloidogyne</taxon>
        <taxon>Meloidogyne incognita group</taxon>
    </lineage>
</organism>
<protein>
    <submittedName>
        <fullName evidence="2">Uncharacterized protein</fullName>
    </submittedName>
</protein>
<keyword evidence="1" id="KW-1185">Reference proteome</keyword>
<proteinExistence type="predicted"/>
<accession>A0A915NCS3</accession>
<dbReference type="WBParaSite" id="scaffold89_cov211.g202">
    <property type="protein sequence ID" value="scaffold89_cov211.g202"/>
    <property type="gene ID" value="scaffold89_cov211.g202"/>
</dbReference>
<dbReference type="AlphaFoldDB" id="A0A915NCS3"/>
<dbReference type="Proteomes" id="UP000887561">
    <property type="component" value="Unplaced"/>
</dbReference>
<sequence length="445" mass="51935">MQIDWLPNWLCKLWIRQDIRKAFDINQIFSDLEKKDAQHDDIPLIKDLLLFHAANLSFIERTCAQGILAVLRCGKPLQKNLKEASYKKAWENLLKRIESSNKFVNEQTNVKNKGLIEADLFKEKLKIGENNLIQISLIQGKSGKRTISLARMFKTENSEWKYLRLPNLLMPTDAYKFVRALDRIIIACSEEKIFDEFKGTTLASDELKLGENNKIKIELREGVSGNRTIQIKNVYRLQNNANNGWRYLYLPKLLLPDALNFVKALDKIIIACDGERVFDPSNANKKLVFEEINTDIYDISLNLFRNERGFLVFQVLQRKKTENGELLKKERLTSLSLQINSLLWIREIIAKMIEEFDGSKTLLKLPVVNFPFIIYQQEQGKSGKRTINLVRMFRTENTEWEITTLNKFLVPKDAYNFVKALDRIIIACNEEKIFDEFSNIFNELE</sequence>
<name>A0A915NCS3_MELJA</name>